<dbReference type="RefSeq" id="WP_354634651.1">
    <property type="nucleotide sequence ID" value="NZ_CP159837.1"/>
</dbReference>
<organism evidence="1">
    <name type="scientific">Planktothricoides raciborskii GIHE-MW2</name>
    <dbReference type="NCBI Taxonomy" id="2792601"/>
    <lineage>
        <taxon>Bacteria</taxon>
        <taxon>Bacillati</taxon>
        <taxon>Cyanobacteriota</taxon>
        <taxon>Cyanophyceae</taxon>
        <taxon>Oscillatoriophycideae</taxon>
        <taxon>Oscillatoriales</taxon>
        <taxon>Oscillatoriaceae</taxon>
        <taxon>Planktothricoides</taxon>
    </lineage>
</organism>
<protein>
    <submittedName>
        <fullName evidence="1">Uncharacterized protein</fullName>
    </submittedName>
</protein>
<dbReference type="AlphaFoldDB" id="A0AAU8J7T1"/>
<reference evidence="1" key="1">
    <citation type="submission" date="2024-07" db="EMBL/GenBank/DDBJ databases">
        <authorList>
            <person name="Kim Y.J."/>
            <person name="Jeong J.Y."/>
        </authorList>
    </citation>
    <scope>NUCLEOTIDE SEQUENCE</scope>
    <source>
        <strain evidence="1">GIHE-MW2</strain>
    </source>
</reference>
<dbReference type="EMBL" id="CP159837">
    <property type="protein sequence ID" value="XCM34633.1"/>
    <property type="molecule type" value="Genomic_DNA"/>
</dbReference>
<gene>
    <name evidence="1" type="ORF">ABWT76_003245</name>
</gene>
<accession>A0AAU8J7T1</accession>
<name>A0AAU8J7T1_9CYAN</name>
<proteinExistence type="predicted"/>
<sequence length="596" mass="67904">MNALSHLDRVTADLESSVNITRMKKLLYFVVYGNWEVNENKLTELDLKELIREILGLNYNLYQLESLLKDICSKINKQVEYLAVSGEIIQKIAPLYLNSSEILSNTGNSFNSDSSTDNGLGSHQPKILTKYDVEDKKQVKQDLFEVRLKLVQRTNPLRVKILIFSAIHHVFTFSESDWLALKKYRLDELLEKLLRQCTRQKDLENQLYKTAKNFENKNENIQVASAIVKYLSPLYEKNASQFFQTQGSEQLTVNVTNYLPEYPAKENHKSLNMVEFIQPENEQDIASLNTLNNGSIFPEKPIESFASMGEFPQLDYHHLGQVYASEDEITIPELHTSISDHLSGKRDFVGDLAEKNYGEQLRHYAEANAPIFASKNTAKITESLKRRLSLEEEITALVNSQVHRLGEEMENSLSELENFLDDRLQDQPVFTASSLKYNSLKNMIVQIQEKTFKYLDLLSQMQQGEMPDLTPSAPTTSQPRIGDREANLADSADSHDAAQEKTIQLAKEGNTKAIAVLMNQTLKGRGIHTLAAIKQDCLHIVLESEKEPNQKASINLVQKHLSPLEITSINKVKVHWRQTGSKSLVWSHEFNYIVDG</sequence>
<evidence type="ECO:0000313" key="1">
    <source>
        <dbReference type="EMBL" id="XCM34633.1"/>
    </source>
</evidence>